<dbReference type="GO" id="GO:0005758">
    <property type="term" value="C:mitochondrial intermembrane space"/>
    <property type="evidence" value="ECO:0007669"/>
    <property type="project" value="InterPro"/>
</dbReference>
<name>A0A7N5JKH6_AILME</name>
<dbReference type="Proteomes" id="UP000008912">
    <property type="component" value="Unassembled WGS sequence"/>
</dbReference>
<protein>
    <recommendedName>
        <fullName evidence="1">PRELI/MSF1 domain-containing protein</fullName>
    </recommendedName>
</protein>
<dbReference type="InterPro" id="IPR037365">
    <property type="entry name" value="Slowmo/Ups"/>
</dbReference>
<dbReference type="AlphaFoldDB" id="A0A7N5JKH6"/>
<dbReference type="GeneTree" id="ENSGT00980000202998"/>
<accession>A0A7N5JKH6</accession>
<dbReference type="PROSITE" id="PS50904">
    <property type="entry name" value="PRELI_MSF1"/>
    <property type="match status" value="1"/>
</dbReference>
<evidence type="ECO:0000313" key="2">
    <source>
        <dbReference type="Ensembl" id="ENSAMEP00000026697.1"/>
    </source>
</evidence>
<dbReference type="InterPro" id="IPR006797">
    <property type="entry name" value="PRELI/MSF1_dom"/>
</dbReference>
<dbReference type="Ensembl" id="ENSAMET00000037175.1">
    <property type="protein sequence ID" value="ENSAMEP00000026697.1"/>
    <property type="gene ID" value="ENSAMEG00000029381.1"/>
</dbReference>
<reference evidence="2" key="3">
    <citation type="submission" date="2025-09" db="UniProtKB">
        <authorList>
            <consortium name="Ensembl"/>
        </authorList>
    </citation>
    <scope>IDENTIFICATION</scope>
</reference>
<evidence type="ECO:0000259" key="1">
    <source>
        <dbReference type="PROSITE" id="PS50904"/>
    </source>
</evidence>
<organism evidence="2 3">
    <name type="scientific">Ailuropoda melanoleuca</name>
    <name type="common">Giant panda</name>
    <dbReference type="NCBI Taxonomy" id="9646"/>
    <lineage>
        <taxon>Eukaryota</taxon>
        <taxon>Metazoa</taxon>
        <taxon>Chordata</taxon>
        <taxon>Craniata</taxon>
        <taxon>Vertebrata</taxon>
        <taxon>Euteleostomi</taxon>
        <taxon>Mammalia</taxon>
        <taxon>Eutheria</taxon>
        <taxon>Laurasiatheria</taxon>
        <taxon>Carnivora</taxon>
        <taxon>Caniformia</taxon>
        <taxon>Ursidae</taxon>
        <taxon>Ailuropoda</taxon>
    </lineage>
</organism>
<dbReference type="InParanoid" id="A0A7N5JKH6"/>
<reference evidence="2 3" key="1">
    <citation type="journal article" date="2010" name="Nature">
        <title>The sequence and de novo assembly of the giant panda genome.</title>
        <authorList>
            <person name="Li R."/>
            <person name="Fan W."/>
            <person name="Tian G."/>
            <person name="Zhu H."/>
            <person name="He L."/>
            <person name="Cai J."/>
            <person name="Huang Q."/>
            <person name="Cai Q."/>
            <person name="Li B."/>
            <person name="Bai Y."/>
            <person name="Zhang Z."/>
            <person name="Zhang Y."/>
            <person name="Wang W."/>
            <person name="Li J."/>
            <person name="Wei F."/>
            <person name="Li H."/>
            <person name="Jian M."/>
            <person name="Li J."/>
            <person name="Zhang Z."/>
            <person name="Nielsen R."/>
            <person name="Li D."/>
            <person name="Gu W."/>
            <person name="Yang Z."/>
            <person name="Xuan Z."/>
            <person name="Ryder O.A."/>
            <person name="Leung F.C."/>
            <person name="Zhou Y."/>
            <person name="Cao J."/>
            <person name="Sun X."/>
            <person name="Fu Y."/>
            <person name="Fang X."/>
            <person name="Guo X."/>
            <person name="Wang B."/>
            <person name="Hou R."/>
            <person name="Shen F."/>
            <person name="Mu B."/>
            <person name="Ni P."/>
            <person name="Lin R."/>
            <person name="Qian W."/>
            <person name="Wang G."/>
            <person name="Yu C."/>
            <person name="Nie W."/>
            <person name="Wang J."/>
            <person name="Wu Z."/>
            <person name="Liang H."/>
            <person name="Min J."/>
            <person name="Wu Q."/>
            <person name="Cheng S."/>
            <person name="Ruan J."/>
            <person name="Wang M."/>
            <person name="Shi Z."/>
            <person name="Wen M."/>
            <person name="Liu B."/>
            <person name="Ren X."/>
            <person name="Zheng H."/>
            <person name="Dong D."/>
            <person name="Cook K."/>
            <person name="Shan G."/>
            <person name="Zhang H."/>
            <person name="Kosiol C."/>
            <person name="Xie X."/>
            <person name="Lu Z."/>
            <person name="Zheng H."/>
            <person name="Li Y."/>
            <person name="Steiner C.C."/>
            <person name="Lam T.T."/>
            <person name="Lin S."/>
            <person name="Zhang Q."/>
            <person name="Li G."/>
            <person name="Tian J."/>
            <person name="Gong T."/>
            <person name="Liu H."/>
            <person name="Zhang D."/>
            <person name="Fang L."/>
            <person name="Ye C."/>
            <person name="Zhang J."/>
            <person name="Hu W."/>
            <person name="Xu A."/>
            <person name="Ren Y."/>
            <person name="Zhang G."/>
            <person name="Bruford M.W."/>
            <person name="Li Q."/>
            <person name="Ma L."/>
            <person name="Guo Y."/>
            <person name="An N."/>
            <person name="Hu Y."/>
            <person name="Zheng Y."/>
            <person name="Shi Y."/>
            <person name="Li Z."/>
            <person name="Liu Q."/>
            <person name="Chen Y."/>
            <person name="Zhao J."/>
            <person name="Qu N."/>
            <person name="Zhao S."/>
            <person name="Tian F."/>
            <person name="Wang X."/>
            <person name="Wang H."/>
            <person name="Xu L."/>
            <person name="Liu X."/>
            <person name="Vinar T."/>
            <person name="Wang Y."/>
            <person name="Lam T.W."/>
            <person name="Yiu S.M."/>
            <person name="Liu S."/>
            <person name="Zhang H."/>
            <person name="Li D."/>
            <person name="Huang Y."/>
            <person name="Wang X."/>
            <person name="Yang G."/>
            <person name="Jiang Z."/>
            <person name="Wang J."/>
            <person name="Qin N."/>
            <person name="Li L."/>
            <person name="Li J."/>
            <person name="Bolund L."/>
            <person name="Kristiansen K."/>
            <person name="Wong G.K."/>
            <person name="Olson M."/>
            <person name="Zhang X."/>
            <person name="Li S."/>
            <person name="Yang H."/>
            <person name="Wang J."/>
            <person name="Wang J."/>
        </authorList>
    </citation>
    <scope>NUCLEOTIDE SEQUENCE [LARGE SCALE GENOMIC DNA]</scope>
</reference>
<evidence type="ECO:0000313" key="3">
    <source>
        <dbReference type="Proteomes" id="UP000008912"/>
    </source>
</evidence>
<sequence>MEFCAAYITFTNLMSVNARLVDAPRPENPGMTVLMQEAIATVKGISRGRHMGSLKTNTMSSDPKNGQGALEAVISRLPAEWVGLRAICTPMFIAALSTIAKSWKAEMPFNR</sequence>
<reference evidence="2" key="2">
    <citation type="submission" date="2025-08" db="UniProtKB">
        <authorList>
            <consortium name="Ensembl"/>
        </authorList>
    </citation>
    <scope>IDENTIFICATION</scope>
</reference>
<proteinExistence type="predicted"/>
<dbReference type="PANTHER" id="PTHR11158">
    <property type="entry name" value="MSF1/PX19 RELATED"/>
    <property type="match status" value="1"/>
</dbReference>
<feature type="domain" description="PRELI/MSF1" evidence="1">
    <location>
        <begin position="1"/>
        <end position="82"/>
    </location>
</feature>
<keyword evidence="3" id="KW-1185">Reference proteome</keyword>